<evidence type="ECO:0000256" key="7">
    <source>
        <dbReference type="HAMAP-Rule" id="MF_00009"/>
    </source>
</evidence>
<dbReference type="Gene3D" id="3.40.390.30">
    <property type="entry name" value="Metalloproteases ('zincins'), catalytic domain"/>
    <property type="match status" value="1"/>
</dbReference>
<feature type="binding site" evidence="7">
    <location>
        <position position="113"/>
    </location>
    <ligand>
        <name>Zn(2+)</name>
        <dbReference type="ChEBI" id="CHEBI:29105"/>
        <note>catalytic</note>
    </ligand>
</feature>
<keyword evidence="7" id="KW-0963">Cytoplasm</keyword>
<dbReference type="HAMAP" id="MF_00009">
    <property type="entry name" value="Endoribonucl_YbeY"/>
    <property type="match status" value="1"/>
</dbReference>
<dbReference type="OrthoDB" id="9807740at2"/>
<dbReference type="GO" id="GO:0008270">
    <property type="term" value="F:zinc ion binding"/>
    <property type="evidence" value="ECO:0007669"/>
    <property type="project" value="UniProtKB-UniRule"/>
</dbReference>
<dbReference type="RefSeq" id="WP_145771429.1">
    <property type="nucleotide sequence ID" value="NZ_LR778301.1"/>
</dbReference>
<keyword evidence="5 7" id="KW-0378">Hydrolase</keyword>
<reference evidence="8 9" key="1">
    <citation type="submission" date="2020-03" db="EMBL/GenBank/DDBJ databases">
        <authorList>
            <consortium name="Genoscope - CEA"/>
            <person name="William W."/>
        </authorList>
    </citation>
    <scope>NUCLEOTIDE SEQUENCE [LARGE SCALE GENOMIC DNA]</scope>
    <source>
        <strain evidence="9">DSM 16959</strain>
    </source>
</reference>
<evidence type="ECO:0000256" key="5">
    <source>
        <dbReference type="ARBA" id="ARBA00022801"/>
    </source>
</evidence>
<keyword evidence="7" id="KW-0690">Ribosome biogenesis</keyword>
<evidence type="ECO:0000256" key="1">
    <source>
        <dbReference type="ARBA" id="ARBA00010875"/>
    </source>
</evidence>
<keyword evidence="4 7" id="KW-0255">Endonuclease</keyword>
<feature type="binding site" evidence="7">
    <location>
        <position position="109"/>
    </location>
    <ligand>
        <name>Zn(2+)</name>
        <dbReference type="ChEBI" id="CHEBI:29105"/>
        <note>catalytic</note>
    </ligand>
</feature>
<evidence type="ECO:0000313" key="9">
    <source>
        <dbReference type="Proteomes" id="UP000515733"/>
    </source>
</evidence>
<accession>A0A6S6XTJ5</accession>
<evidence type="ECO:0000256" key="4">
    <source>
        <dbReference type="ARBA" id="ARBA00022759"/>
    </source>
</evidence>
<dbReference type="GO" id="GO:0004222">
    <property type="term" value="F:metalloendopeptidase activity"/>
    <property type="evidence" value="ECO:0007669"/>
    <property type="project" value="InterPro"/>
</dbReference>
<dbReference type="Proteomes" id="UP000515733">
    <property type="component" value="Chromosome"/>
</dbReference>
<gene>
    <name evidence="7 8" type="primary">ybeY</name>
    <name evidence="8" type="ORF">DENOEST_0311</name>
</gene>
<keyword evidence="2 7" id="KW-0540">Nuclease</keyword>
<proteinExistence type="inferred from homology"/>
<dbReference type="EMBL" id="LR778301">
    <property type="protein sequence ID" value="CAB1367483.1"/>
    <property type="molecule type" value="Genomic_DNA"/>
</dbReference>
<evidence type="ECO:0000256" key="3">
    <source>
        <dbReference type="ARBA" id="ARBA00022723"/>
    </source>
</evidence>
<evidence type="ECO:0000313" key="8">
    <source>
        <dbReference type="EMBL" id="CAB1367483.1"/>
    </source>
</evidence>
<evidence type="ECO:0000256" key="2">
    <source>
        <dbReference type="ARBA" id="ARBA00022722"/>
    </source>
</evidence>
<comment type="similarity">
    <text evidence="1 7">Belongs to the endoribonuclease YbeY family.</text>
</comment>
<dbReference type="GO" id="GO:0006364">
    <property type="term" value="P:rRNA processing"/>
    <property type="evidence" value="ECO:0007669"/>
    <property type="project" value="UniProtKB-UniRule"/>
</dbReference>
<dbReference type="PROSITE" id="PS01306">
    <property type="entry name" value="UPF0054"/>
    <property type="match status" value="1"/>
</dbReference>
<dbReference type="InterPro" id="IPR020549">
    <property type="entry name" value="YbeY_CS"/>
</dbReference>
<keyword evidence="7" id="KW-0698">rRNA processing</keyword>
<comment type="subcellular location">
    <subcellularLocation>
        <location evidence="7">Cytoplasm</location>
    </subcellularLocation>
</comment>
<dbReference type="InterPro" id="IPR002036">
    <property type="entry name" value="YbeY"/>
</dbReference>
<dbReference type="NCBIfam" id="TIGR00043">
    <property type="entry name" value="rRNA maturation RNase YbeY"/>
    <property type="match status" value="1"/>
</dbReference>
<dbReference type="PANTHER" id="PTHR46986:SF1">
    <property type="entry name" value="ENDORIBONUCLEASE YBEY, CHLOROPLASTIC"/>
    <property type="match status" value="1"/>
</dbReference>
<dbReference type="GO" id="GO:0005737">
    <property type="term" value="C:cytoplasm"/>
    <property type="evidence" value="ECO:0007669"/>
    <property type="project" value="UniProtKB-SubCell"/>
</dbReference>
<feature type="binding site" evidence="7">
    <location>
        <position position="119"/>
    </location>
    <ligand>
        <name>Zn(2+)</name>
        <dbReference type="ChEBI" id="CHEBI:29105"/>
        <note>catalytic</note>
    </ligand>
</feature>
<dbReference type="GO" id="GO:0004521">
    <property type="term" value="F:RNA endonuclease activity"/>
    <property type="evidence" value="ECO:0007669"/>
    <property type="project" value="UniProtKB-UniRule"/>
</dbReference>
<keyword evidence="9" id="KW-1185">Reference proteome</keyword>
<dbReference type="PANTHER" id="PTHR46986">
    <property type="entry name" value="ENDORIBONUCLEASE YBEY, CHLOROPLASTIC"/>
    <property type="match status" value="1"/>
</dbReference>
<protein>
    <recommendedName>
        <fullName evidence="7">Endoribonuclease YbeY</fullName>
        <ecNumber evidence="7">3.1.-.-</ecNumber>
    </recommendedName>
</protein>
<evidence type="ECO:0000256" key="6">
    <source>
        <dbReference type="ARBA" id="ARBA00022833"/>
    </source>
</evidence>
<dbReference type="Pfam" id="PF02130">
    <property type="entry name" value="YbeY"/>
    <property type="match status" value="1"/>
</dbReference>
<dbReference type="SUPFAM" id="SSF55486">
    <property type="entry name" value="Metalloproteases ('zincins'), catalytic domain"/>
    <property type="match status" value="1"/>
</dbReference>
<comment type="cofactor">
    <cofactor evidence="7">
        <name>Zn(2+)</name>
        <dbReference type="ChEBI" id="CHEBI:29105"/>
    </cofactor>
    <text evidence="7">Binds 1 zinc ion.</text>
</comment>
<dbReference type="KEGG" id="doe:DENOEST_0311"/>
<keyword evidence="3 7" id="KW-0479">Metal-binding</keyword>
<dbReference type="EC" id="3.1.-.-" evidence="7"/>
<sequence length="147" mass="16248">MGKGPALSLAVQYACVGEALPTRPRIRRWVKAACEGAAEVTVRFVDAEEGQSLNRDYRGKDYATNVLSFVYESEPLTLGDLVLCLPVVLKEAAAQGKPVEAHCAHLIVHGMLHLQGYDHEGDDAQAQRMEQREREILARLGYPDPYV</sequence>
<organism evidence="8 9">
    <name type="scientific">Denitratisoma oestradiolicum</name>
    <dbReference type="NCBI Taxonomy" id="311182"/>
    <lineage>
        <taxon>Bacteria</taxon>
        <taxon>Pseudomonadati</taxon>
        <taxon>Pseudomonadota</taxon>
        <taxon>Betaproteobacteria</taxon>
        <taxon>Nitrosomonadales</taxon>
        <taxon>Sterolibacteriaceae</taxon>
        <taxon>Denitratisoma</taxon>
    </lineage>
</organism>
<comment type="function">
    <text evidence="7">Single strand-specific metallo-endoribonuclease involved in late-stage 70S ribosome quality control and in maturation of the 3' terminus of the 16S rRNA.</text>
</comment>
<dbReference type="InterPro" id="IPR023091">
    <property type="entry name" value="MetalPrtase_cat_dom_sf_prd"/>
</dbReference>
<dbReference type="AlphaFoldDB" id="A0A6S6XTJ5"/>
<name>A0A6S6XTJ5_9PROT</name>
<keyword evidence="6 7" id="KW-0862">Zinc</keyword>